<evidence type="ECO:0008006" key="6">
    <source>
        <dbReference type="Google" id="ProtNLM"/>
    </source>
</evidence>
<evidence type="ECO:0000256" key="1">
    <source>
        <dbReference type="SAM" id="SignalP"/>
    </source>
</evidence>
<evidence type="ECO:0000313" key="4">
    <source>
        <dbReference type="Proteomes" id="UP000663832"/>
    </source>
</evidence>
<dbReference type="PANTHER" id="PTHR47791">
    <property type="entry name" value="MEIOTICALLY UP-REGULATED GENE 191 PROTEIN"/>
    <property type="match status" value="1"/>
</dbReference>
<dbReference type="EMBL" id="CAJNOI010000123">
    <property type="protein sequence ID" value="CAF1095670.1"/>
    <property type="molecule type" value="Genomic_DNA"/>
</dbReference>
<dbReference type="OrthoDB" id="9984024at2759"/>
<comment type="caution">
    <text evidence="2">The sequence shown here is derived from an EMBL/GenBank/DDBJ whole genome shotgun (WGS) entry which is preliminary data.</text>
</comment>
<dbReference type="Proteomes" id="UP000663877">
    <property type="component" value="Unassembled WGS sequence"/>
</dbReference>
<name>A0A814NTD5_9BILA</name>
<evidence type="ECO:0000313" key="2">
    <source>
        <dbReference type="EMBL" id="CAF1095670.1"/>
    </source>
</evidence>
<dbReference type="PANTHER" id="PTHR47791:SF3">
    <property type="entry name" value="MEIOTICALLY UP-REGULATED GENE 191 PROTEIN"/>
    <property type="match status" value="1"/>
</dbReference>
<dbReference type="Pfam" id="PF03663">
    <property type="entry name" value="Glyco_hydro_76"/>
    <property type="match status" value="1"/>
</dbReference>
<dbReference type="EMBL" id="CAJNOM010000304">
    <property type="protein sequence ID" value="CAF1339001.1"/>
    <property type="molecule type" value="Genomic_DNA"/>
</dbReference>
<evidence type="ECO:0000313" key="3">
    <source>
        <dbReference type="EMBL" id="CAF1339001.1"/>
    </source>
</evidence>
<keyword evidence="1" id="KW-0732">Signal</keyword>
<dbReference type="InterPro" id="IPR053169">
    <property type="entry name" value="MUG_Protein"/>
</dbReference>
<dbReference type="Gene3D" id="1.50.10.20">
    <property type="match status" value="1"/>
</dbReference>
<dbReference type="SUPFAM" id="SSF48208">
    <property type="entry name" value="Six-hairpin glycosidases"/>
    <property type="match status" value="1"/>
</dbReference>
<protein>
    <recommendedName>
        <fullName evidence="6">Mannan endo-1,6-alpha-mannosidase</fullName>
    </recommendedName>
</protein>
<feature type="chain" id="PRO_5036410572" description="Mannan endo-1,6-alpha-mannosidase" evidence="1">
    <location>
        <begin position="22"/>
        <end position="474"/>
    </location>
</feature>
<dbReference type="AlphaFoldDB" id="A0A814NTD5"/>
<feature type="signal peptide" evidence="1">
    <location>
        <begin position="1"/>
        <end position="21"/>
    </location>
</feature>
<organism evidence="2 5">
    <name type="scientific">Adineta steineri</name>
    <dbReference type="NCBI Taxonomy" id="433720"/>
    <lineage>
        <taxon>Eukaryota</taxon>
        <taxon>Metazoa</taxon>
        <taxon>Spiralia</taxon>
        <taxon>Gnathifera</taxon>
        <taxon>Rotifera</taxon>
        <taxon>Eurotatoria</taxon>
        <taxon>Bdelloidea</taxon>
        <taxon>Adinetida</taxon>
        <taxon>Adinetidae</taxon>
        <taxon>Adineta</taxon>
    </lineage>
</organism>
<gene>
    <name evidence="2" type="ORF">BJG266_LOCUS21062</name>
    <name evidence="3" type="ORF">QVE165_LOCUS33330</name>
</gene>
<sequence length="474" mass="54005">MLRSCSFTIILINLFFPSTSMMIIDENNSINETLNWAEVTATRLVVCYYNETSGIWLNELAWQSGNTLESLANFLSHLDSPLKYVFNNTFIKTGMFIGGDCFDDYQWWLLGWLQAYSVDQNINYLHRAADIYDIIVDKAWNVTQCSGGIQWCPTNGYKNAITNELFLSCSMRLHPYATILGKSSTYYLNWALKEWRWFENSGIINADYLINDGLNSNDNICVNNNQTTWTYNQGVILSGLALLYNATNNKTLLNIAQNIADATIQKLIYSNGILKEPCEPNCDNDQKLFKGIFVRHLSYLLPYLIDPIHIQKYTLFLQQNAISVSMTNRCELDGLFGLFWNNTSINNCDSTRDTATTSSVLDLFLSIVNTQQQITTSNWILLGMGNCMDDQNFSMSNFYKNDVTENICRTTADNDIGAIAYDYELKCNGNGFCRIRTLSDRSLTPTGWTYEVGNAITVTRTNKIILTNCYLRTN</sequence>
<dbReference type="GO" id="GO:0005975">
    <property type="term" value="P:carbohydrate metabolic process"/>
    <property type="evidence" value="ECO:0007669"/>
    <property type="project" value="InterPro"/>
</dbReference>
<dbReference type="InterPro" id="IPR008928">
    <property type="entry name" value="6-hairpin_glycosidase_sf"/>
</dbReference>
<reference evidence="2" key="1">
    <citation type="submission" date="2021-02" db="EMBL/GenBank/DDBJ databases">
        <authorList>
            <person name="Nowell W R."/>
        </authorList>
    </citation>
    <scope>NUCLEOTIDE SEQUENCE</scope>
</reference>
<keyword evidence="4" id="KW-1185">Reference proteome</keyword>
<dbReference type="InterPro" id="IPR005198">
    <property type="entry name" value="Glyco_hydro_76"/>
</dbReference>
<evidence type="ECO:0000313" key="5">
    <source>
        <dbReference type="Proteomes" id="UP000663877"/>
    </source>
</evidence>
<proteinExistence type="predicted"/>
<dbReference type="Proteomes" id="UP000663832">
    <property type="component" value="Unassembled WGS sequence"/>
</dbReference>
<accession>A0A814NTD5</accession>